<protein>
    <submittedName>
        <fullName evidence="2">Ribosomal-protein-alanine N-acetyltransferase</fullName>
    </submittedName>
</protein>
<name>A0A1I1II46_9LACT</name>
<evidence type="ECO:0000313" key="3">
    <source>
        <dbReference type="Proteomes" id="UP000199612"/>
    </source>
</evidence>
<dbReference type="GO" id="GO:0016747">
    <property type="term" value="F:acyltransferase activity, transferring groups other than amino-acyl groups"/>
    <property type="evidence" value="ECO:0007669"/>
    <property type="project" value="InterPro"/>
</dbReference>
<proteinExistence type="predicted"/>
<reference evidence="3" key="1">
    <citation type="submission" date="2016-10" db="EMBL/GenBank/DDBJ databases">
        <authorList>
            <person name="Varghese N."/>
            <person name="Submissions S."/>
        </authorList>
    </citation>
    <scope>NUCLEOTIDE SEQUENCE [LARGE SCALE GENOMIC DNA]</scope>
    <source>
        <strain evidence="3">DSM 23664</strain>
    </source>
</reference>
<dbReference type="InterPro" id="IPR000182">
    <property type="entry name" value="GNAT_dom"/>
</dbReference>
<evidence type="ECO:0000259" key="1">
    <source>
        <dbReference type="PROSITE" id="PS51186"/>
    </source>
</evidence>
<dbReference type="PROSITE" id="PS51186">
    <property type="entry name" value="GNAT"/>
    <property type="match status" value="1"/>
</dbReference>
<dbReference type="PANTHER" id="PTHR43792">
    <property type="entry name" value="GNAT FAMILY, PUTATIVE (AFU_ORTHOLOGUE AFUA_3G00765)-RELATED-RELATED"/>
    <property type="match status" value="1"/>
</dbReference>
<dbReference type="EMBL" id="FOLT01000005">
    <property type="protein sequence ID" value="SFC35954.1"/>
    <property type="molecule type" value="Genomic_DNA"/>
</dbReference>
<dbReference type="STRING" id="753702.SAMN04488102_105125"/>
<keyword evidence="2" id="KW-0808">Transferase</keyword>
<dbReference type="PANTHER" id="PTHR43792:SF1">
    <property type="entry name" value="N-ACETYLTRANSFERASE DOMAIN-CONTAINING PROTEIN"/>
    <property type="match status" value="1"/>
</dbReference>
<organism evidence="2 3">
    <name type="scientific">Alkalibacterium subtropicum</name>
    <dbReference type="NCBI Taxonomy" id="753702"/>
    <lineage>
        <taxon>Bacteria</taxon>
        <taxon>Bacillati</taxon>
        <taxon>Bacillota</taxon>
        <taxon>Bacilli</taxon>
        <taxon>Lactobacillales</taxon>
        <taxon>Carnobacteriaceae</taxon>
        <taxon>Alkalibacterium</taxon>
    </lineage>
</organism>
<feature type="domain" description="N-acetyltransferase" evidence="1">
    <location>
        <begin position="7"/>
        <end position="168"/>
    </location>
</feature>
<dbReference type="Pfam" id="PF13302">
    <property type="entry name" value="Acetyltransf_3"/>
    <property type="match status" value="1"/>
</dbReference>
<dbReference type="Proteomes" id="UP000199612">
    <property type="component" value="Unassembled WGS sequence"/>
</dbReference>
<dbReference type="AlphaFoldDB" id="A0A1I1II46"/>
<dbReference type="InterPro" id="IPR016181">
    <property type="entry name" value="Acyl_CoA_acyltransferase"/>
</dbReference>
<dbReference type="Gene3D" id="3.40.630.30">
    <property type="match status" value="1"/>
</dbReference>
<sequence>MIETERLELRPVSLDDKEDMYEYASDKETAYFVFDQHRSLEMTEEAIIVHFMRDPLGKFGIVLKGTGKLIGTIDLRVKDENHRAILGYVLNKAFQGKGYMTEAGEALLDYAFNVLNLDCVAALHDERNEASGRVMRRLGMQKEGVMRHVGKWKNGEYFNDVYYSILKKEYEQMHKKQ</sequence>
<evidence type="ECO:0000313" key="2">
    <source>
        <dbReference type="EMBL" id="SFC35954.1"/>
    </source>
</evidence>
<accession>A0A1I1II46</accession>
<dbReference type="SUPFAM" id="SSF55729">
    <property type="entry name" value="Acyl-CoA N-acyltransferases (Nat)"/>
    <property type="match status" value="1"/>
</dbReference>
<dbReference type="RefSeq" id="WP_245751886.1">
    <property type="nucleotide sequence ID" value="NZ_FOLT01000005.1"/>
</dbReference>
<gene>
    <name evidence="2" type="ORF">SAMN04488102_105125</name>
</gene>
<dbReference type="InterPro" id="IPR051531">
    <property type="entry name" value="N-acetyltransferase"/>
</dbReference>
<keyword evidence="3" id="KW-1185">Reference proteome</keyword>